<comment type="caution">
    <text evidence="1">The sequence shown here is derived from an EMBL/GenBank/DDBJ whole genome shotgun (WGS) entry which is preliminary data.</text>
</comment>
<dbReference type="RefSeq" id="WP_266125154.1">
    <property type="nucleotide sequence ID" value="NZ_JAJHNU010000006.1"/>
</dbReference>
<evidence type="ECO:0008006" key="3">
    <source>
        <dbReference type="Google" id="ProtNLM"/>
    </source>
</evidence>
<accession>A0ABT8ENE7</accession>
<dbReference type="Gene3D" id="4.10.410.40">
    <property type="match status" value="1"/>
</dbReference>
<gene>
    <name evidence="1" type="ORF">LMS43_16235</name>
</gene>
<sequence length="162" mass="17167">MANGVIKGQGTHLYFVDSSGSTAELIKLACPTGLTGMTAGAKERIETTDLDELEDKQYVSGLGDPSTISVPFNFVPTAPSHQALISELKDSGANLNWLVCLSDGVAAPTLEVNDEIKPPVGRTSAAFVAYVADVDLSVSTSEIVRGTLTLQRSGKVKWNWKV</sequence>
<name>A0ABT8ENE7_9BURK</name>
<organism evidence="1 2">
    <name type="scientific">Alcaligenes endophyticus</name>
    <dbReference type="NCBI Taxonomy" id="1929088"/>
    <lineage>
        <taxon>Bacteria</taxon>
        <taxon>Pseudomonadati</taxon>
        <taxon>Pseudomonadota</taxon>
        <taxon>Betaproteobacteria</taxon>
        <taxon>Burkholderiales</taxon>
        <taxon>Alcaligenaceae</taxon>
        <taxon>Alcaligenes</taxon>
    </lineage>
</organism>
<dbReference type="InterPro" id="IPR032495">
    <property type="entry name" value="Phage_TTP_11"/>
</dbReference>
<protein>
    <recommendedName>
        <fullName evidence="3">Phage tail protein</fullName>
    </recommendedName>
</protein>
<reference evidence="1" key="1">
    <citation type="submission" date="2021-11" db="EMBL/GenBank/DDBJ databases">
        <title>Draft genome sequence of Alcaligenes endophyticus type strain CCUG 75668T.</title>
        <authorList>
            <person name="Salva-Serra F."/>
            <person name="Duran R.E."/>
            <person name="Seeger M."/>
            <person name="Moore E.R.B."/>
            <person name="Jaen-Luchoro D."/>
        </authorList>
    </citation>
    <scope>NUCLEOTIDE SEQUENCE</scope>
    <source>
        <strain evidence="1">CCUG 75668</strain>
    </source>
</reference>
<proteinExistence type="predicted"/>
<evidence type="ECO:0000313" key="1">
    <source>
        <dbReference type="EMBL" id="MDN4122839.1"/>
    </source>
</evidence>
<dbReference type="Pfam" id="PF16460">
    <property type="entry name" value="Phage_TTP_11"/>
    <property type="match status" value="1"/>
</dbReference>
<dbReference type="Proteomes" id="UP001168613">
    <property type="component" value="Unassembled WGS sequence"/>
</dbReference>
<evidence type="ECO:0000313" key="2">
    <source>
        <dbReference type="Proteomes" id="UP001168613"/>
    </source>
</evidence>
<dbReference type="EMBL" id="JAJHNU010000006">
    <property type="protein sequence ID" value="MDN4122839.1"/>
    <property type="molecule type" value="Genomic_DNA"/>
</dbReference>
<keyword evidence="2" id="KW-1185">Reference proteome</keyword>